<dbReference type="CDD" id="cd00737">
    <property type="entry name" value="lyz_endolysin_autolysin"/>
    <property type="match status" value="1"/>
</dbReference>
<dbReference type="InterPro" id="IPR002196">
    <property type="entry name" value="Glyco_hydro_24"/>
</dbReference>
<gene>
    <name evidence="6" type="ORF">A1Q2_03656</name>
</gene>
<dbReference type="EMBL" id="AMBO01000302">
    <property type="protein sequence ID" value="EKD01956.1"/>
    <property type="molecule type" value="Genomic_DNA"/>
</dbReference>
<evidence type="ECO:0000256" key="5">
    <source>
        <dbReference type="SAM" id="Phobius"/>
    </source>
</evidence>
<evidence type="ECO:0000313" key="7">
    <source>
        <dbReference type="Proteomes" id="UP000006757"/>
    </source>
</evidence>
<dbReference type="OrthoDB" id="5358886at2759"/>
<organism evidence="6 7">
    <name type="scientific">Trichosporon asahii var. asahii (strain CBS 8904)</name>
    <name type="common">Yeast</name>
    <dbReference type="NCBI Taxonomy" id="1220162"/>
    <lineage>
        <taxon>Eukaryota</taxon>
        <taxon>Fungi</taxon>
        <taxon>Dikarya</taxon>
        <taxon>Basidiomycota</taxon>
        <taxon>Agaricomycotina</taxon>
        <taxon>Tremellomycetes</taxon>
        <taxon>Trichosporonales</taxon>
        <taxon>Trichosporonaceae</taxon>
        <taxon>Trichosporon</taxon>
    </lineage>
</organism>
<evidence type="ECO:0000256" key="4">
    <source>
        <dbReference type="SAM" id="MobiDB-lite"/>
    </source>
</evidence>
<feature type="region of interest" description="Disordered" evidence="4">
    <location>
        <begin position="275"/>
        <end position="301"/>
    </location>
</feature>
<sequence>MSETGDFIYKRVPLFQPQHNQPVNLTVSFFLAHLTSVLCLIIASLAATASAAGPYPVKEGLNCRSEPNTGGGIVTSYAAGTQVTITCATHGEAVNGHDVWDKTTDGCFVSDWYVSTGTAEFVASECNGNPGTPGGCPNINDAGVELIKSFEGCVANPYQDAGGKWTVGYGHLCSGGDDSTCSDTGFSYPLTEETATELFKRDLPNYVSCMPQYLTDGAKLNKNQWAALTSFCYNLGCGILSDFAGRLNAGEDANVVIGEEFPKYTLAEGVELEGTGAGGDEEVALAQSPGSTEAWPNCAAD</sequence>
<evidence type="ECO:0000256" key="2">
    <source>
        <dbReference type="ARBA" id="ARBA00022638"/>
    </source>
</evidence>
<proteinExistence type="predicted"/>
<keyword evidence="2" id="KW-0081">Bacteriolytic enzyme</keyword>
<feature type="transmembrane region" description="Helical" evidence="5">
    <location>
        <begin position="30"/>
        <end position="52"/>
    </location>
</feature>
<dbReference type="GO" id="GO:0009253">
    <property type="term" value="P:peptidoglycan catabolic process"/>
    <property type="evidence" value="ECO:0007669"/>
    <property type="project" value="InterPro"/>
</dbReference>
<dbReference type="PANTHER" id="PTHR38107:SF3">
    <property type="entry name" value="LYSOZYME RRRD-RELATED"/>
    <property type="match status" value="1"/>
</dbReference>
<keyword evidence="5" id="KW-0472">Membrane</keyword>
<dbReference type="eggNOG" id="ENOG502S6UW">
    <property type="taxonomic scope" value="Eukaryota"/>
</dbReference>
<keyword evidence="5" id="KW-0812">Transmembrane</keyword>
<dbReference type="InterPro" id="IPR023347">
    <property type="entry name" value="Lysozyme_dom_sf"/>
</dbReference>
<dbReference type="Pfam" id="PF00959">
    <property type="entry name" value="Phage_lysozyme"/>
    <property type="match status" value="1"/>
</dbReference>
<protein>
    <submittedName>
        <fullName evidence="6">Glycoside hydrolase family 24 protein</fullName>
    </submittedName>
</protein>
<keyword evidence="1" id="KW-0929">Antimicrobial</keyword>
<dbReference type="HOGENOM" id="CLU_091454_0_0_1"/>
<dbReference type="PANTHER" id="PTHR38107">
    <property type="match status" value="1"/>
</dbReference>
<dbReference type="AlphaFoldDB" id="K1VMN5"/>
<dbReference type="STRING" id="1220162.K1VMN5"/>
<name>K1VMN5_TRIAC</name>
<keyword evidence="5" id="KW-1133">Transmembrane helix</keyword>
<dbReference type="InterPro" id="IPR051018">
    <property type="entry name" value="Bacteriophage_GH24"/>
</dbReference>
<reference evidence="6 7" key="1">
    <citation type="journal article" date="2012" name="Eukaryot. Cell">
        <title>Genome sequence of the Trichosporon asahii environmental strain CBS 8904.</title>
        <authorList>
            <person name="Yang R.Y."/>
            <person name="Li H.T."/>
            <person name="Zhu H."/>
            <person name="Zhou G.P."/>
            <person name="Wang M."/>
            <person name="Wang L."/>
        </authorList>
    </citation>
    <scope>NUCLEOTIDE SEQUENCE [LARGE SCALE GENOMIC DNA]</scope>
    <source>
        <strain evidence="6 7">CBS 8904</strain>
    </source>
</reference>
<keyword evidence="3" id="KW-1035">Host cytoplasm</keyword>
<dbReference type="Gene3D" id="2.30.30.40">
    <property type="entry name" value="SH3 Domains"/>
    <property type="match status" value="1"/>
</dbReference>
<keyword evidence="6" id="KW-0378">Hydrolase</keyword>
<accession>K1VMN5</accession>
<dbReference type="OMA" id="SYCKTIN"/>
<dbReference type="InterPro" id="IPR033907">
    <property type="entry name" value="Endolysin_autolysin"/>
</dbReference>
<dbReference type="GO" id="GO:0003796">
    <property type="term" value="F:lysozyme activity"/>
    <property type="evidence" value="ECO:0007669"/>
    <property type="project" value="InterPro"/>
</dbReference>
<evidence type="ECO:0000313" key="6">
    <source>
        <dbReference type="EMBL" id="EKD01956.1"/>
    </source>
</evidence>
<keyword evidence="7" id="KW-1185">Reference proteome</keyword>
<comment type="caution">
    <text evidence="6">The sequence shown here is derived from an EMBL/GenBank/DDBJ whole genome shotgun (WGS) entry which is preliminary data.</text>
</comment>
<dbReference type="GO" id="GO:0016998">
    <property type="term" value="P:cell wall macromolecule catabolic process"/>
    <property type="evidence" value="ECO:0007669"/>
    <property type="project" value="InterPro"/>
</dbReference>
<dbReference type="GO" id="GO:0031640">
    <property type="term" value="P:killing of cells of another organism"/>
    <property type="evidence" value="ECO:0007669"/>
    <property type="project" value="UniProtKB-KW"/>
</dbReference>
<dbReference type="GO" id="GO:0042742">
    <property type="term" value="P:defense response to bacterium"/>
    <property type="evidence" value="ECO:0007669"/>
    <property type="project" value="UniProtKB-KW"/>
</dbReference>
<dbReference type="Gene3D" id="1.10.530.40">
    <property type="match status" value="1"/>
</dbReference>
<evidence type="ECO:0000256" key="3">
    <source>
        <dbReference type="ARBA" id="ARBA00023200"/>
    </source>
</evidence>
<evidence type="ECO:0000256" key="1">
    <source>
        <dbReference type="ARBA" id="ARBA00022529"/>
    </source>
</evidence>
<dbReference type="Proteomes" id="UP000006757">
    <property type="component" value="Unassembled WGS sequence"/>
</dbReference>
<dbReference type="SUPFAM" id="SSF53955">
    <property type="entry name" value="Lysozyme-like"/>
    <property type="match status" value="1"/>
</dbReference>
<dbReference type="InterPro" id="IPR023346">
    <property type="entry name" value="Lysozyme-like_dom_sf"/>
</dbReference>
<dbReference type="InParanoid" id="K1VMN5"/>